<evidence type="ECO:0000313" key="3">
    <source>
        <dbReference type="Proteomes" id="UP000006672"/>
    </source>
</evidence>
<dbReference type="AlphaFoldDB" id="A0A4E9EQ00"/>
<reference evidence="3" key="1">
    <citation type="journal article" date="2007" name="Science">
        <title>Draft genome of the filarial nematode parasite Brugia malayi.</title>
        <authorList>
            <person name="Ghedin E."/>
            <person name="Wang S."/>
            <person name="Spiro D."/>
            <person name="Caler E."/>
            <person name="Zhao Q."/>
            <person name="Crabtree J."/>
            <person name="Allen J.E."/>
            <person name="Delcher A.L."/>
            <person name="Guiliano D.B."/>
            <person name="Miranda-Saavedra D."/>
            <person name="Angiuoli S.V."/>
            <person name="Creasy T."/>
            <person name="Amedeo P."/>
            <person name="Haas B."/>
            <person name="El-Sayed N.M."/>
            <person name="Wortman J.R."/>
            <person name="Feldblyum T."/>
            <person name="Tallon L."/>
            <person name="Schatz M."/>
            <person name="Shumway M."/>
            <person name="Koo H."/>
            <person name="Salzberg S.L."/>
            <person name="Schobel S."/>
            <person name="Pertea M."/>
            <person name="Pop M."/>
            <person name="White O."/>
            <person name="Barton G.J."/>
            <person name="Carlow C.K."/>
            <person name="Crawford M.J."/>
            <person name="Daub J."/>
            <person name="Dimmic M.W."/>
            <person name="Estes C.F."/>
            <person name="Foster J.M."/>
            <person name="Ganatra M."/>
            <person name="Gregory W.F."/>
            <person name="Johnson N.M."/>
            <person name="Jin J."/>
            <person name="Komuniecki R."/>
            <person name="Korf I."/>
            <person name="Kumar S."/>
            <person name="Laney S."/>
            <person name="Li B.W."/>
            <person name="Li W."/>
            <person name="Lindblom T.H."/>
            <person name="Lustigman S."/>
            <person name="Ma D."/>
            <person name="Maina C.V."/>
            <person name="Martin D.M."/>
            <person name="McCarter J.P."/>
            <person name="McReynolds L."/>
            <person name="Mitreva M."/>
            <person name="Nutman T.B."/>
            <person name="Parkinson J."/>
            <person name="Peregrin-Alvarez J.M."/>
            <person name="Poole C."/>
            <person name="Ren Q."/>
            <person name="Saunders L."/>
            <person name="Sluder A.E."/>
            <person name="Smith K."/>
            <person name="Stanke M."/>
            <person name="Unnasch T.R."/>
            <person name="Ware J."/>
            <person name="Wei A.D."/>
            <person name="Weil G."/>
            <person name="Williams D.J."/>
            <person name="Zhang Y."/>
            <person name="Williams S.A."/>
            <person name="Fraser-Liggett C."/>
            <person name="Slatko B."/>
            <person name="Blaxter M.L."/>
            <person name="Scott A.L."/>
        </authorList>
    </citation>
    <scope>NUCLEOTIDE SEQUENCE</scope>
    <source>
        <strain evidence="3">FR3</strain>
    </source>
</reference>
<dbReference type="CTD" id="6105970"/>
<protein>
    <submittedName>
        <fullName evidence="2 4">Uncharacterized protein</fullName>
    </submittedName>
</protein>
<reference evidence="4" key="3">
    <citation type="submission" date="2022-04" db="UniProtKB">
        <authorList>
            <consortium name="WormBaseParasite"/>
        </authorList>
    </citation>
    <scope>IDENTIFICATION</scope>
</reference>
<dbReference type="KEGG" id="bmy:BM_BM10143"/>
<dbReference type="Proteomes" id="UP000006672">
    <property type="component" value="Unassembled WGS sequence"/>
</dbReference>
<evidence type="ECO:0000313" key="4">
    <source>
        <dbReference type="WBParaSite" id="Bm10143.1"/>
    </source>
</evidence>
<dbReference type="GeneID" id="6105970"/>
<proteinExistence type="predicted"/>
<accession>A0A4E9EQ00</accession>
<dbReference type="RefSeq" id="XP_042929085.1">
    <property type="nucleotide sequence ID" value="XM_043073151.1"/>
</dbReference>
<keyword evidence="3" id="KW-1185">Reference proteome</keyword>
<name>A0A4E9EQ00_BRUMA</name>
<dbReference type="EMBL" id="CAAKNF010000196">
    <property type="protein sequence ID" value="VIO85884.1"/>
    <property type="molecule type" value="Genomic_DNA"/>
</dbReference>
<reference evidence="2" key="2">
    <citation type="submission" date="2019-04" db="EMBL/GenBank/DDBJ databases">
        <authorList>
            <person name="Howe K."/>
            <person name="Paulini M."/>
            <person name="Williams G."/>
        </authorList>
    </citation>
    <scope>NUCLEOTIDE SEQUENCE [LARGE SCALE GENOMIC DNA]</scope>
    <source>
        <strain evidence="2">FR3</strain>
    </source>
</reference>
<evidence type="ECO:0000256" key="1">
    <source>
        <dbReference type="SAM" id="MobiDB-lite"/>
    </source>
</evidence>
<dbReference type="OrthoDB" id="5773944at2759"/>
<evidence type="ECO:0000313" key="2">
    <source>
        <dbReference type="EMBL" id="VIO85884.1"/>
    </source>
</evidence>
<dbReference type="WBParaSite" id="Bm10143.1">
    <property type="protein sequence ID" value="Bm10143.1"/>
    <property type="gene ID" value="WBGene00230404"/>
</dbReference>
<accession>A0A8L7SK90</accession>
<sequence>MYIFGDESDFTNQIIKLITNAPIDAEQHIIGNVNEIISREPIIFLCETADCEAIKCAIPYLNEKLPIIFIKQQWSNEELKLVEITIQESLSMRKQLWHDEIKKLSALQGRKAQEERVKKLNHWINNTSVQYYCLSSSESDFENNLIKVMYRKAPIKCTHQLITTVSQRPPALHWTPLPQPDEAQITFKIAFPRSCLTRSELFELVKRISNAYRWQYQYEWSHGMLLRIEAAKIAIIQHDPETLEISGRIDNAITDDNSDTVPMKSVWPYLSIALTAAIEYFDELSSQYIIRIIPFGNIFYAEKNALPRAFDLTQLLISNDFLKRVAYRDNGILHHLNLVQLFPELKPKTLAEIDEMKAKSNNSTGKEENESRNDPMFLPLPERSYTTGCGRRVSFGSVKCIPQPLQKIEPDVELDDMPNEKSKKTQYEIMVDNYVDLIMDETMRQIKIS</sequence>
<gene>
    <name evidence="2" type="primary">Bm10143</name>
    <name evidence="2" type="ORF">BM_BM10143</name>
</gene>
<feature type="region of interest" description="Disordered" evidence="1">
    <location>
        <begin position="358"/>
        <end position="379"/>
    </location>
</feature>
<organism evidence="2">
    <name type="scientific">Brugia malayi</name>
    <name type="common">Filarial nematode worm</name>
    <dbReference type="NCBI Taxonomy" id="6279"/>
    <lineage>
        <taxon>Eukaryota</taxon>
        <taxon>Metazoa</taxon>
        <taxon>Ecdysozoa</taxon>
        <taxon>Nematoda</taxon>
        <taxon>Chromadorea</taxon>
        <taxon>Rhabditida</taxon>
        <taxon>Spirurina</taxon>
        <taxon>Spiruromorpha</taxon>
        <taxon>Filarioidea</taxon>
        <taxon>Onchocercidae</taxon>
        <taxon>Brugia</taxon>
    </lineage>
</organism>